<dbReference type="PANTHER" id="PTHR43792:SF1">
    <property type="entry name" value="N-ACETYLTRANSFERASE DOMAIN-CONTAINING PROTEIN"/>
    <property type="match status" value="1"/>
</dbReference>
<dbReference type="EMBL" id="FNRP01000007">
    <property type="protein sequence ID" value="SEA50497.1"/>
    <property type="molecule type" value="Genomic_DNA"/>
</dbReference>
<dbReference type="PANTHER" id="PTHR43792">
    <property type="entry name" value="GNAT FAMILY, PUTATIVE (AFU_ORTHOLOGUE AFUA_3G00765)-RELATED-RELATED"/>
    <property type="match status" value="1"/>
</dbReference>
<dbReference type="InterPro" id="IPR051531">
    <property type="entry name" value="N-acetyltransferase"/>
</dbReference>
<dbReference type="GO" id="GO:0016747">
    <property type="term" value="F:acyltransferase activity, transferring groups other than amino-acyl groups"/>
    <property type="evidence" value="ECO:0007669"/>
    <property type="project" value="InterPro"/>
</dbReference>
<dbReference type="InterPro" id="IPR000182">
    <property type="entry name" value="GNAT_dom"/>
</dbReference>
<dbReference type="SUPFAM" id="SSF55729">
    <property type="entry name" value="Acyl-CoA N-acyltransferases (Nat)"/>
    <property type="match status" value="1"/>
</dbReference>
<sequence>MEFIKEAGVSPQKSMDIKNDKITIKPLRDKDVGIFSKWLAKEYIYKWFCPDGEEHKMAWLDEVNNRNTQYHYMKHFIVYYNDKAIGFCLYLDCYFEKEYIPEHYGKTVDEKETVFEIGYLIGEEEYLGKGIGKIIVKKLIGEIAEIGGKEILADPDEANVLSIRTLLSNGFVKVKDCDYRYCLK</sequence>
<proteinExistence type="predicted"/>
<reference evidence="2 3" key="1">
    <citation type="submission" date="2016-10" db="EMBL/GenBank/DDBJ databases">
        <authorList>
            <person name="de Groot N.N."/>
        </authorList>
    </citation>
    <scope>NUCLEOTIDE SEQUENCE [LARGE SCALE GENOMIC DNA]</scope>
    <source>
        <strain evidence="2 3">NLAE-zl-G339</strain>
    </source>
</reference>
<dbReference type="InterPro" id="IPR016181">
    <property type="entry name" value="Acyl_CoA_acyltransferase"/>
</dbReference>
<dbReference type="Pfam" id="PF13523">
    <property type="entry name" value="Acetyltransf_8"/>
    <property type="match status" value="1"/>
</dbReference>
<keyword evidence="2" id="KW-0808">Transferase</keyword>
<dbReference type="Proteomes" id="UP000183040">
    <property type="component" value="Unassembled WGS sequence"/>
</dbReference>
<organism evidence="2 3">
    <name type="scientific">Bacteroides xylanisolvens</name>
    <dbReference type="NCBI Taxonomy" id="371601"/>
    <lineage>
        <taxon>Bacteria</taxon>
        <taxon>Pseudomonadati</taxon>
        <taxon>Bacteroidota</taxon>
        <taxon>Bacteroidia</taxon>
        <taxon>Bacteroidales</taxon>
        <taxon>Bacteroidaceae</taxon>
        <taxon>Bacteroides</taxon>
    </lineage>
</organism>
<dbReference type="AlphaFoldDB" id="A0A1H4BR03"/>
<dbReference type="Gene3D" id="3.40.630.30">
    <property type="match status" value="1"/>
</dbReference>
<feature type="domain" description="N-acetyltransferase" evidence="1">
    <location>
        <begin position="22"/>
        <end position="184"/>
    </location>
</feature>
<protein>
    <submittedName>
        <fullName evidence="2">Protein N-acetyltransferase, RimJ/RimL family</fullName>
    </submittedName>
</protein>
<evidence type="ECO:0000259" key="1">
    <source>
        <dbReference type="PROSITE" id="PS51186"/>
    </source>
</evidence>
<evidence type="ECO:0000313" key="2">
    <source>
        <dbReference type="EMBL" id="SEA50497.1"/>
    </source>
</evidence>
<gene>
    <name evidence="2" type="ORF">SAMN04487924_107119</name>
</gene>
<dbReference type="CDD" id="cd04301">
    <property type="entry name" value="NAT_SF"/>
    <property type="match status" value="1"/>
</dbReference>
<name>A0A1H4BR03_9BACE</name>
<dbReference type="PROSITE" id="PS51186">
    <property type="entry name" value="GNAT"/>
    <property type="match status" value="1"/>
</dbReference>
<accession>A0A1H4BR03</accession>
<evidence type="ECO:0000313" key="3">
    <source>
        <dbReference type="Proteomes" id="UP000183040"/>
    </source>
</evidence>